<dbReference type="Gene3D" id="2.60.40.420">
    <property type="entry name" value="Cupredoxins - blue copper proteins"/>
    <property type="match status" value="3"/>
</dbReference>
<dbReference type="Pfam" id="PF07731">
    <property type="entry name" value="Cu-oxidase_2"/>
    <property type="match status" value="1"/>
</dbReference>
<dbReference type="PROSITE" id="PS00080">
    <property type="entry name" value="MULTICOPPER_OXIDASE2"/>
    <property type="match status" value="1"/>
</dbReference>
<evidence type="ECO:0000259" key="7">
    <source>
        <dbReference type="Pfam" id="PF07732"/>
    </source>
</evidence>
<feature type="domain" description="Plastocyanin-like" evidence="7">
    <location>
        <begin position="3"/>
        <end position="74"/>
    </location>
</feature>
<gene>
    <name evidence="8" type="ORF">EGW08_006706</name>
</gene>
<dbReference type="InterPro" id="IPR008972">
    <property type="entry name" value="Cupredoxin"/>
</dbReference>
<dbReference type="GO" id="GO:0005507">
    <property type="term" value="F:copper ion binding"/>
    <property type="evidence" value="ECO:0007669"/>
    <property type="project" value="InterPro"/>
</dbReference>
<evidence type="ECO:0000256" key="1">
    <source>
        <dbReference type="ARBA" id="ARBA00010609"/>
    </source>
</evidence>
<dbReference type="EMBL" id="RQTK01000167">
    <property type="protein sequence ID" value="RUS85498.1"/>
    <property type="molecule type" value="Genomic_DNA"/>
</dbReference>
<dbReference type="InterPro" id="IPR011706">
    <property type="entry name" value="Cu-oxidase_C"/>
</dbReference>
<comment type="similarity">
    <text evidence="1">Belongs to the multicopper oxidase family.</text>
</comment>
<dbReference type="InterPro" id="IPR001117">
    <property type="entry name" value="Cu-oxidase_2nd"/>
</dbReference>
<dbReference type="OrthoDB" id="2121828at2759"/>
<dbReference type="InterPro" id="IPR002355">
    <property type="entry name" value="Cu_oxidase_Cu_BS"/>
</dbReference>
<dbReference type="InterPro" id="IPR011707">
    <property type="entry name" value="Cu-oxidase-like_N"/>
</dbReference>
<dbReference type="SUPFAM" id="SSF49503">
    <property type="entry name" value="Cupredoxins"/>
    <property type="match status" value="3"/>
</dbReference>
<dbReference type="Pfam" id="PF00394">
    <property type="entry name" value="Cu-oxidase"/>
    <property type="match status" value="1"/>
</dbReference>
<dbReference type="GO" id="GO:0005886">
    <property type="term" value="C:plasma membrane"/>
    <property type="evidence" value="ECO:0007669"/>
    <property type="project" value="TreeGrafter"/>
</dbReference>
<evidence type="ECO:0000256" key="2">
    <source>
        <dbReference type="ARBA" id="ARBA00022723"/>
    </source>
</evidence>
<dbReference type="PANTHER" id="PTHR11709:SF394">
    <property type="entry name" value="FI03373P-RELATED"/>
    <property type="match status" value="1"/>
</dbReference>
<keyword evidence="9" id="KW-1185">Reference proteome</keyword>
<evidence type="ECO:0000313" key="8">
    <source>
        <dbReference type="EMBL" id="RUS85498.1"/>
    </source>
</evidence>
<evidence type="ECO:0000256" key="4">
    <source>
        <dbReference type="ARBA" id="ARBA00023008"/>
    </source>
</evidence>
<feature type="domain" description="Plastocyanin-like" evidence="5">
    <location>
        <begin position="82"/>
        <end position="247"/>
    </location>
</feature>
<dbReference type="GO" id="GO:0016491">
    <property type="term" value="F:oxidoreductase activity"/>
    <property type="evidence" value="ECO:0007669"/>
    <property type="project" value="UniProtKB-KW"/>
</dbReference>
<keyword evidence="2" id="KW-0479">Metal-binding</keyword>
<dbReference type="GO" id="GO:0006826">
    <property type="term" value="P:iron ion transport"/>
    <property type="evidence" value="ECO:0007669"/>
    <property type="project" value="TreeGrafter"/>
</dbReference>
<evidence type="ECO:0000259" key="6">
    <source>
        <dbReference type="Pfam" id="PF07731"/>
    </source>
</evidence>
<dbReference type="AlphaFoldDB" id="A0A3S1BJZ2"/>
<dbReference type="FunFam" id="2.60.40.420:FF:000045">
    <property type="entry name" value="Laccase 2"/>
    <property type="match status" value="1"/>
</dbReference>
<dbReference type="CDD" id="cd13905">
    <property type="entry name" value="CuRO_3_tcLLC2_insect_like"/>
    <property type="match status" value="1"/>
</dbReference>
<organism evidence="8 9">
    <name type="scientific">Elysia chlorotica</name>
    <name type="common">Eastern emerald elysia</name>
    <name type="synonym">Sea slug</name>
    <dbReference type="NCBI Taxonomy" id="188477"/>
    <lineage>
        <taxon>Eukaryota</taxon>
        <taxon>Metazoa</taxon>
        <taxon>Spiralia</taxon>
        <taxon>Lophotrochozoa</taxon>
        <taxon>Mollusca</taxon>
        <taxon>Gastropoda</taxon>
        <taxon>Heterobranchia</taxon>
        <taxon>Euthyneura</taxon>
        <taxon>Panpulmonata</taxon>
        <taxon>Sacoglossa</taxon>
        <taxon>Placobranchoidea</taxon>
        <taxon>Plakobranchidae</taxon>
        <taxon>Elysia</taxon>
    </lineage>
</organism>
<feature type="non-terminal residue" evidence="8">
    <location>
        <position position="512"/>
    </location>
</feature>
<reference evidence="8 9" key="1">
    <citation type="submission" date="2019-01" db="EMBL/GenBank/DDBJ databases">
        <title>A draft genome assembly of the solar-powered sea slug Elysia chlorotica.</title>
        <authorList>
            <person name="Cai H."/>
            <person name="Li Q."/>
            <person name="Fang X."/>
            <person name="Li J."/>
            <person name="Curtis N.E."/>
            <person name="Altenburger A."/>
            <person name="Shibata T."/>
            <person name="Feng M."/>
            <person name="Maeda T."/>
            <person name="Schwartz J.A."/>
            <person name="Shigenobu S."/>
            <person name="Lundholm N."/>
            <person name="Nishiyama T."/>
            <person name="Yang H."/>
            <person name="Hasebe M."/>
            <person name="Li S."/>
            <person name="Pierce S.K."/>
            <person name="Wang J."/>
        </authorList>
    </citation>
    <scope>NUCLEOTIDE SEQUENCE [LARGE SCALE GENOMIC DNA]</scope>
    <source>
        <strain evidence="8">EC2010</strain>
        <tissue evidence="8">Whole organism of an adult</tissue>
    </source>
</reference>
<accession>A0A3S1BJZ2</accession>
<keyword evidence="4" id="KW-0186">Copper</keyword>
<sequence length="512" mass="56977">MSSEAASIHWHGLHQIGTPWMDGVAFVTQCPIQPLQTFTYRFRASPSGTFWYHSHIGSQLSMGVVGAFIVHSQRDTPLPEHILMVQEWNHDSDANLIMAQMMFGGYQDREKIKPTKSIEGTSFSLFPFHSGLINGRGRFFNDDGTHTDTPLTTYSVTRGQTYRFRMIGSGSLYPFRVSIDDHPLTVIATDGLDVVPTVVDAIIINPGERYDFLITANNAPGRYWVRAQTLEVNVLYHIAEAVLDYTGAPWSGWEPASQGKVCTSQDRCRVLNCPFLHYPVNYFSDCIKITDLKSKVKYEVPGDDPNEEVKDIFLNFAFPGTTWTPGSVNGRAYRHPPVSSLTQPKEITGSCDSGFCGEDKICACPYTITLEHNMVYQMVLMNMGQGRGWAHPIHMHGHSYTVVKIGYPYYDPLTAQVGADSTDINCGGKTTNFCNAATWTNTSWRGNSVPGLTLNSPPRKDTIMVPSGGYVVIRIRADNPGVWLMHCHIELHSADGMALVLNESYSRHPAPP</sequence>
<dbReference type="Pfam" id="PF07732">
    <property type="entry name" value="Cu-oxidase_3"/>
    <property type="match status" value="1"/>
</dbReference>
<evidence type="ECO:0000256" key="3">
    <source>
        <dbReference type="ARBA" id="ARBA00023002"/>
    </source>
</evidence>
<evidence type="ECO:0008006" key="10">
    <source>
        <dbReference type="Google" id="ProtNLM"/>
    </source>
</evidence>
<dbReference type="STRING" id="188477.A0A3S1BJZ2"/>
<protein>
    <recommendedName>
        <fullName evidence="10">Laccase</fullName>
    </recommendedName>
</protein>
<dbReference type="CDD" id="cd13884">
    <property type="entry name" value="CuRO_2_tcLCC_insect_like"/>
    <property type="match status" value="1"/>
</dbReference>
<name>A0A3S1BJZ2_ELYCH</name>
<evidence type="ECO:0000259" key="5">
    <source>
        <dbReference type="Pfam" id="PF00394"/>
    </source>
</evidence>
<keyword evidence="3" id="KW-0560">Oxidoreductase</keyword>
<dbReference type="PANTHER" id="PTHR11709">
    <property type="entry name" value="MULTI-COPPER OXIDASE"/>
    <property type="match status" value="1"/>
</dbReference>
<dbReference type="Proteomes" id="UP000271974">
    <property type="component" value="Unassembled WGS sequence"/>
</dbReference>
<comment type="caution">
    <text evidence="8">The sequence shown here is derived from an EMBL/GenBank/DDBJ whole genome shotgun (WGS) entry which is preliminary data.</text>
</comment>
<dbReference type="InterPro" id="IPR045087">
    <property type="entry name" value="Cu-oxidase_fam"/>
</dbReference>
<evidence type="ECO:0000313" key="9">
    <source>
        <dbReference type="Proteomes" id="UP000271974"/>
    </source>
</evidence>
<feature type="domain" description="Plastocyanin-like" evidence="6">
    <location>
        <begin position="357"/>
        <end position="503"/>
    </location>
</feature>
<proteinExistence type="inferred from homology"/>